<dbReference type="Proteomes" id="UP000664702">
    <property type="component" value="Chromosome"/>
</dbReference>
<dbReference type="EMBL" id="JAGEMI010000001">
    <property type="protein sequence ID" value="MBO1867428.1"/>
    <property type="molecule type" value="Genomic_DNA"/>
</dbReference>
<name>A0A939S8D9_9BRAD</name>
<evidence type="ECO:0000313" key="1">
    <source>
        <dbReference type="EMBL" id="MBO1867428.1"/>
    </source>
</evidence>
<reference evidence="2 3" key="2">
    <citation type="journal article" date="2022" name="Int. J. Syst. Evol. Microbiol.">
        <title>Strains of Bradyrhizobium barranii sp. nov. associated with legumes native to Canada are symbionts of soybeans and belong to different subspecies (subsp. barranii subsp. nov. and subsp. apii subsp. nov.) and symbiovars (sv. glycinearum and sv. septentrionale).</title>
        <authorList>
            <person name="Bromfield E.S.P."/>
            <person name="Cloutier S."/>
            <person name="Wasai-Hara S."/>
            <person name="Minamisawa K."/>
        </authorList>
    </citation>
    <scope>NUCLEOTIDE SEQUENCE [LARGE SCALE GENOMIC DNA]</scope>
    <source>
        <strain evidence="2 3">144S4</strain>
    </source>
</reference>
<reference evidence="1" key="1">
    <citation type="submission" date="2021-03" db="EMBL/GenBank/DDBJ databases">
        <title>Whole Genome Sequence of Bradyrhizobium sp. Strain 144S4.</title>
        <authorList>
            <person name="Bromfield E.S.P."/>
            <person name="Cloutier S."/>
        </authorList>
    </citation>
    <scope>NUCLEOTIDE SEQUENCE [LARGE SCALE GENOMIC DNA]</scope>
    <source>
        <strain evidence="1">144S4</strain>
    </source>
</reference>
<gene>
    <name evidence="2" type="ORF">J4G43_041240</name>
    <name evidence="1" type="ORF">J4G43_43070</name>
</gene>
<evidence type="ECO:0000313" key="2">
    <source>
        <dbReference type="EMBL" id="UEM10969.1"/>
    </source>
</evidence>
<protein>
    <submittedName>
        <fullName evidence="1">Uncharacterized protein</fullName>
    </submittedName>
</protein>
<dbReference type="KEGG" id="bban:J4G43_041240"/>
<dbReference type="EMBL" id="CP086136">
    <property type="protein sequence ID" value="UEM10969.1"/>
    <property type="molecule type" value="Genomic_DNA"/>
</dbReference>
<organism evidence="1">
    <name type="scientific">Bradyrhizobium barranii subsp. barranii</name>
    <dbReference type="NCBI Taxonomy" id="2823807"/>
    <lineage>
        <taxon>Bacteria</taxon>
        <taxon>Pseudomonadati</taxon>
        <taxon>Pseudomonadota</taxon>
        <taxon>Alphaproteobacteria</taxon>
        <taxon>Hyphomicrobiales</taxon>
        <taxon>Nitrobacteraceae</taxon>
        <taxon>Bradyrhizobium</taxon>
        <taxon>Bradyrhizobium barranii</taxon>
    </lineage>
</organism>
<accession>A0A939S8D9</accession>
<dbReference type="RefSeq" id="WP_208088369.1">
    <property type="nucleotide sequence ID" value="NZ_CP086136.1"/>
</dbReference>
<dbReference type="AlphaFoldDB" id="A0A939S8D9"/>
<evidence type="ECO:0000313" key="3">
    <source>
        <dbReference type="Proteomes" id="UP000664702"/>
    </source>
</evidence>
<proteinExistence type="predicted"/>
<sequence length="159" mass="17459">MNENSNHPDDEIPTISAADAIRAKPDMYVGEFPTGALLLARLVETLILLDAAPLRVGRAGAWYSVYAERDWLMRESGVICLDAFQRLIPLPSGGRFYDRAEVMLTALADAVVTSDMSGVTWISGEPDKWPLRADVDLALPLQKGRTVAFHYFKPGPLDG</sequence>